<dbReference type="PROSITE" id="PS50826">
    <property type="entry name" value="RUN"/>
    <property type="match status" value="1"/>
</dbReference>
<name>A0A915CU14_9BILA</name>
<evidence type="ECO:0000259" key="10">
    <source>
        <dbReference type="PROSITE" id="PS50081"/>
    </source>
</evidence>
<evidence type="ECO:0000256" key="7">
    <source>
        <dbReference type="ARBA" id="ARBA00022833"/>
    </source>
</evidence>
<evidence type="ECO:0000259" key="11">
    <source>
        <dbReference type="PROSITE" id="PS50826"/>
    </source>
</evidence>
<keyword evidence="8" id="KW-0072">Autophagy</keyword>
<evidence type="ECO:0000256" key="6">
    <source>
        <dbReference type="ARBA" id="ARBA00022771"/>
    </source>
</evidence>
<feature type="domain" description="Phorbol-ester/DAG-type" evidence="10">
    <location>
        <begin position="752"/>
        <end position="806"/>
    </location>
</feature>
<dbReference type="PANTHER" id="PTHR12326:SF12">
    <property type="entry name" value="PLECKSTRIN HOMOLOGY AND RUN DOMAIN CONTAINING M1"/>
    <property type="match status" value="1"/>
</dbReference>
<feature type="domain" description="RUN" evidence="11">
    <location>
        <begin position="1"/>
        <end position="145"/>
    </location>
</feature>
<evidence type="ECO:0000256" key="9">
    <source>
        <dbReference type="SAM" id="MobiDB-lite"/>
    </source>
</evidence>
<comment type="subcellular location">
    <subcellularLocation>
        <location evidence="1">Late endosome</location>
    </subcellularLocation>
</comment>
<proteinExistence type="predicted"/>
<dbReference type="SUPFAM" id="SSF140741">
    <property type="entry name" value="RUN domain-like"/>
    <property type="match status" value="1"/>
</dbReference>
<dbReference type="GO" id="GO:0005770">
    <property type="term" value="C:late endosome"/>
    <property type="evidence" value="ECO:0007669"/>
    <property type="project" value="UniProtKB-SubCell"/>
</dbReference>
<accession>A0A915CU14</accession>
<feature type="compositionally biased region" description="Polar residues" evidence="9">
    <location>
        <begin position="469"/>
        <end position="478"/>
    </location>
</feature>
<dbReference type="InterPro" id="IPR051366">
    <property type="entry name" value="DEF8"/>
</dbReference>
<keyword evidence="12" id="KW-1185">Reference proteome</keyword>
<dbReference type="WBParaSite" id="jg12225.2">
    <property type="protein sequence ID" value="jg12225.2"/>
    <property type="gene ID" value="jg12225"/>
</dbReference>
<evidence type="ECO:0000256" key="8">
    <source>
        <dbReference type="ARBA" id="ARBA00023006"/>
    </source>
</evidence>
<dbReference type="InterPro" id="IPR037213">
    <property type="entry name" value="Run_dom_sf"/>
</dbReference>
<evidence type="ECO:0000313" key="12">
    <source>
        <dbReference type="Proteomes" id="UP000887574"/>
    </source>
</evidence>
<dbReference type="InterPro" id="IPR025258">
    <property type="entry name" value="RH_dom"/>
</dbReference>
<evidence type="ECO:0000313" key="13">
    <source>
        <dbReference type="WBParaSite" id="jg12225.2"/>
    </source>
</evidence>
<keyword evidence="6" id="KW-0863">Zinc-finger</keyword>
<dbReference type="InterPro" id="IPR002219">
    <property type="entry name" value="PKC_DAG/PE"/>
</dbReference>
<evidence type="ECO:0000256" key="5">
    <source>
        <dbReference type="ARBA" id="ARBA00022753"/>
    </source>
</evidence>
<dbReference type="GO" id="GO:0006914">
    <property type="term" value="P:autophagy"/>
    <property type="evidence" value="ECO:0007669"/>
    <property type="project" value="UniProtKB-KW"/>
</dbReference>
<evidence type="ECO:0000256" key="1">
    <source>
        <dbReference type="ARBA" id="ARBA00004603"/>
    </source>
</evidence>
<keyword evidence="7" id="KW-0862">Zinc</keyword>
<evidence type="ECO:0000256" key="2">
    <source>
        <dbReference type="ARBA" id="ARBA00022553"/>
    </source>
</evidence>
<keyword evidence="4" id="KW-0677">Repeat</keyword>
<feature type="region of interest" description="Disordered" evidence="9">
    <location>
        <begin position="261"/>
        <end position="296"/>
    </location>
</feature>
<organism evidence="12 13">
    <name type="scientific">Ditylenchus dipsaci</name>
    <dbReference type="NCBI Taxonomy" id="166011"/>
    <lineage>
        <taxon>Eukaryota</taxon>
        <taxon>Metazoa</taxon>
        <taxon>Ecdysozoa</taxon>
        <taxon>Nematoda</taxon>
        <taxon>Chromadorea</taxon>
        <taxon>Rhabditida</taxon>
        <taxon>Tylenchina</taxon>
        <taxon>Tylenchomorpha</taxon>
        <taxon>Sphaerularioidea</taxon>
        <taxon>Anguinidae</taxon>
        <taxon>Anguininae</taxon>
        <taxon>Ditylenchus</taxon>
    </lineage>
</organism>
<dbReference type="Pfam" id="PF13901">
    <property type="entry name" value="RH_dom"/>
    <property type="match status" value="1"/>
</dbReference>
<dbReference type="PROSITE" id="PS50081">
    <property type="entry name" value="ZF_DAG_PE_2"/>
    <property type="match status" value="1"/>
</dbReference>
<feature type="compositionally biased region" description="Polar residues" evidence="9">
    <location>
        <begin position="312"/>
        <end position="334"/>
    </location>
</feature>
<evidence type="ECO:0000256" key="3">
    <source>
        <dbReference type="ARBA" id="ARBA00022723"/>
    </source>
</evidence>
<dbReference type="Pfam" id="PF02759">
    <property type="entry name" value="RUN"/>
    <property type="match status" value="1"/>
</dbReference>
<dbReference type="SMART" id="SM01175">
    <property type="entry name" value="DUF4206"/>
    <property type="match status" value="1"/>
</dbReference>
<feature type="region of interest" description="Disordered" evidence="9">
    <location>
        <begin position="497"/>
        <end position="520"/>
    </location>
</feature>
<dbReference type="AlphaFoldDB" id="A0A915CU14"/>
<keyword evidence="3" id="KW-0479">Metal-binding</keyword>
<dbReference type="Gene3D" id="1.20.58.900">
    <property type="match status" value="1"/>
</dbReference>
<keyword evidence="5" id="KW-0967">Endosome</keyword>
<dbReference type="Proteomes" id="UP000887574">
    <property type="component" value="Unplaced"/>
</dbReference>
<sequence>MDDLLISSKTSIRQELDAVTKLAVSNYSLENPLTSETIQALCNNFWPFVSKFTHKSIKYQISTLKQIKNEVGKARAWIRIVLSEGALESYIHLLLRDEGQLRSFYLKSAFIRDQEQMDAFNGWTPTPLILAGLIKGKPNRVTQPENSNKRNVSSNSLDFGVEEAEEIGTNASDLLDGNTHSENIFSVGSPSAKTKLTELMDDDEKSSVYSHPSMLDGAMTSFLRPTFNAMLSSTPENFGASSVVIPSEELSTEVIVHRRRTRFRHTSKSSSDRSRSQSINRPIEQAVEEDQFSATNLPNECETIEDGQLEENFSNDLQPNNTFNDIPACSSSNDVPFDFKSDDGRNDSGIEQNGDEKGCSPVLSPENVLDFEEDHQTSLNHAIFDIATKDNAAYNDISYMTVGDQSYNIIEENKLFGTSLHDELSFSLGKEPELFGTSDLSSALDSVEAGSRTTNWNITPPKNLVDKQASCSSSTGTDFSGPVANLNTALKNFVKKSEKQAHEANSSSSSTTGAEPSPNLKAAIVDPLRKSEEIATTSFKLENTSEEDVVVIEEKCLEGTDEYGSISKNMLLLTRIPLEKGLNSQEFRCPSCRKSIGGSFSSFKLCNLDGRYYCEDCWRRGDESIIPSRVILNWDCKPRPICKASKAFLKSVADHPLLRIDKLNPRLYEHSKQMKKILNMRTKLSLAVMYLLSCKQSIAEDIKRRAASCSRGLWPSDYLYTDIHLYSITDLENVICGSLERRLNSLITFAVNHIFNCPLCLQKGFFCELCSSKHVIYPFQIEVAHRCKACFSVYHIKCISKNASECPKCLRRRSKFSFSSAVSFT</sequence>
<dbReference type="InterPro" id="IPR004012">
    <property type="entry name" value="Run_dom"/>
</dbReference>
<reference evidence="13" key="1">
    <citation type="submission" date="2022-11" db="UniProtKB">
        <authorList>
            <consortium name="WormBaseParasite"/>
        </authorList>
    </citation>
    <scope>IDENTIFICATION</scope>
</reference>
<feature type="region of interest" description="Disordered" evidence="9">
    <location>
        <begin position="452"/>
        <end position="478"/>
    </location>
</feature>
<dbReference type="PANTHER" id="PTHR12326">
    <property type="entry name" value="PLECKSTRIN HOMOLOGY DOMAIN CONTAINING PROTEIN"/>
    <property type="match status" value="1"/>
</dbReference>
<feature type="compositionally biased region" description="Basic and acidic residues" evidence="9">
    <location>
        <begin position="337"/>
        <end position="358"/>
    </location>
</feature>
<dbReference type="GO" id="GO:0008270">
    <property type="term" value="F:zinc ion binding"/>
    <property type="evidence" value="ECO:0007669"/>
    <property type="project" value="UniProtKB-KW"/>
</dbReference>
<evidence type="ECO:0000256" key="4">
    <source>
        <dbReference type="ARBA" id="ARBA00022737"/>
    </source>
</evidence>
<protein>
    <submittedName>
        <fullName evidence="13">RUN domain-containing protein</fullName>
    </submittedName>
</protein>
<keyword evidence="2" id="KW-0597">Phosphoprotein</keyword>
<feature type="region of interest" description="Disordered" evidence="9">
    <location>
        <begin position="312"/>
        <end position="363"/>
    </location>
</feature>
<dbReference type="SMART" id="SM00593">
    <property type="entry name" value="RUN"/>
    <property type="match status" value="1"/>
</dbReference>